<evidence type="ECO:0000313" key="3">
    <source>
        <dbReference type="Proteomes" id="UP001197875"/>
    </source>
</evidence>
<keyword evidence="1" id="KW-0472">Membrane</keyword>
<accession>A0AAE3DRL4</accession>
<dbReference type="Pfam" id="PF12670">
    <property type="entry name" value="DUF3792"/>
    <property type="match status" value="1"/>
</dbReference>
<dbReference type="EMBL" id="JAJEPR010000005">
    <property type="protein sequence ID" value="MCC2189144.1"/>
    <property type="molecule type" value="Genomic_DNA"/>
</dbReference>
<evidence type="ECO:0000256" key="1">
    <source>
        <dbReference type="SAM" id="Phobius"/>
    </source>
</evidence>
<feature type="transmembrane region" description="Helical" evidence="1">
    <location>
        <begin position="73"/>
        <end position="94"/>
    </location>
</feature>
<gene>
    <name evidence="2" type="ORF">LKD71_04805</name>
</gene>
<feature type="transmembrane region" description="Helical" evidence="1">
    <location>
        <begin position="12"/>
        <end position="35"/>
    </location>
</feature>
<feature type="transmembrane region" description="Helical" evidence="1">
    <location>
        <begin position="47"/>
        <end position="64"/>
    </location>
</feature>
<feature type="transmembrane region" description="Helical" evidence="1">
    <location>
        <begin position="100"/>
        <end position="121"/>
    </location>
</feature>
<reference evidence="2 3" key="1">
    <citation type="submission" date="2021-10" db="EMBL/GenBank/DDBJ databases">
        <title>Anaerobic single-cell dispensing facilitates the cultivation of human gut bacteria.</title>
        <authorList>
            <person name="Afrizal A."/>
        </authorList>
    </citation>
    <scope>NUCLEOTIDE SEQUENCE [LARGE SCALE GENOMIC DNA]</scope>
    <source>
        <strain evidence="2 3">CLA-AA-H277</strain>
    </source>
</reference>
<dbReference type="NCBIfam" id="TIGR04086">
    <property type="entry name" value="TIGR04086_membr"/>
    <property type="match status" value="1"/>
</dbReference>
<dbReference type="InterPro" id="IPR023804">
    <property type="entry name" value="DUF3792_TM"/>
</dbReference>
<sequence>MENASIGRKMAILIRAQLTAWVVTALLLLLMALLLFKLELNESKVSLGMTAVYVLSCFFGGLAAGKGGKKKKFLWGLLTGAVYFLVLFLLSWNLGAERDGFLSLILTGALCLGGGMLGGMIS</sequence>
<dbReference type="AlphaFoldDB" id="A0AAE3DRL4"/>
<name>A0AAE3DRL4_9FIRM</name>
<protein>
    <submittedName>
        <fullName evidence="2">TIGR04086 family membrane protein</fullName>
    </submittedName>
</protein>
<evidence type="ECO:0000313" key="2">
    <source>
        <dbReference type="EMBL" id="MCC2189144.1"/>
    </source>
</evidence>
<organism evidence="2 3">
    <name type="scientific">Fusicatenibacter faecihominis</name>
    <dbReference type="NCBI Taxonomy" id="2881276"/>
    <lineage>
        <taxon>Bacteria</taxon>
        <taxon>Bacillati</taxon>
        <taxon>Bacillota</taxon>
        <taxon>Clostridia</taxon>
        <taxon>Lachnospirales</taxon>
        <taxon>Lachnospiraceae</taxon>
        <taxon>Fusicatenibacter</taxon>
    </lineage>
</organism>
<keyword evidence="1" id="KW-1133">Transmembrane helix</keyword>
<dbReference type="Proteomes" id="UP001197875">
    <property type="component" value="Unassembled WGS sequence"/>
</dbReference>
<dbReference type="RefSeq" id="WP_178046496.1">
    <property type="nucleotide sequence ID" value="NZ_JAJEPR010000005.1"/>
</dbReference>
<keyword evidence="3" id="KW-1185">Reference proteome</keyword>
<keyword evidence="1" id="KW-0812">Transmembrane</keyword>
<comment type="caution">
    <text evidence="2">The sequence shown here is derived from an EMBL/GenBank/DDBJ whole genome shotgun (WGS) entry which is preliminary data.</text>
</comment>
<proteinExistence type="predicted"/>